<dbReference type="GO" id="GO:0005737">
    <property type="term" value="C:cytoplasm"/>
    <property type="evidence" value="ECO:0007669"/>
    <property type="project" value="TreeGrafter"/>
</dbReference>
<dbReference type="PANTHER" id="PTHR23120:SF42">
    <property type="entry name" value="MAESTRO HEAT-LIKE REPEAT FAMILY MEMBER 3"/>
    <property type="match status" value="1"/>
</dbReference>
<protein>
    <recommendedName>
        <fullName evidence="1">Maestro/Maestro-like HEAT-repeats domain-containing protein</fullName>
    </recommendedName>
</protein>
<feature type="non-terminal residue" evidence="2">
    <location>
        <position position="189"/>
    </location>
</feature>
<keyword evidence="3" id="KW-1185">Reference proteome</keyword>
<reference evidence="2 3" key="1">
    <citation type="submission" date="2014-04" db="EMBL/GenBank/DDBJ databases">
        <title>Genome evolution of avian class.</title>
        <authorList>
            <person name="Zhang G."/>
            <person name="Li C."/>
        </authorList>
    </citation>
    <scope>NUCLEOTIDE SEQUENCE [LARGE SCALE GENOMIC DNA]</scope>
    <source>
        <strain evidence="2">BGI_N337</strain>
    </source>
</reference>
<evidence type="ECO:0000259" key="1">
    <source>
        <dbReference type="Pfam" id="PF23227"/>
    </source>
</evidence>
<accession>A0A091VHI0</accession>
<organism evidence="2 3">
    <name type="scientific">Phoenicopterus ruber ruber</name>
    <dbReference type="NCBI Taxonomy" id="9218"/>
    <lineage>
        <taxon>Eukaryota</taxon>
        <taxon>Metazoa</taxon>
        <taxon>Chordata</taxon>
        <taxon>Craniata</taxon>
        <taxon>Vertebrata</taxon>
        <taxon>Euteleostomi</taxon>
        <taxon>Archelosauria</taxon>
        <taxon>Archosauria</taxon>
        <taxon>Dinosauria</taxon>
        <taxon>Saurischia</taxon>
        <taxon>Theropoda</taxon>
        <taxon>Coelurosauria</taxon>
        <taxon>Aves</taxon>
        <taxon>Neognathae</taxon>
        <taxon>Neoaves</taxon>
        <taxon>Mirandornithes</taxon>
        <taxon>Phoenicopteriformes</taxon>
        <taxon>Phoenicopteridae</taxon>
        <taxon>Phoenicopterus</taxon>
    </lineage>
</organism>
<dbReference type="Proteomes" id="UP000053700">
    <property type="component" value="Unassembled WGS sequence"/>
</dbReference>
<dbReference type="OrthoDB" id="9421177at2759"/>
<sequence>MMKTPRPLRSTIFCRLAELLSVEDPTWEMVAMVFLIEMLGCTDLNEELDCALEIFPMYLQSQCLGMPSLVLRGILRLTERPDMARKTLVLLPYVMEQLQGAGSDATAVALPVLGNMLQLLEGKAGPLLTMGLGLRSSPLLPQELDTVRELSIRLFQNVMGLVVGDEKKKMKKEVWDSLVPLFFHLYDQD</sequence>
<dbReference type="EMBL" id="KK431258">
    <property type="protein sequence ID" value="KFQ89073.1"/>
    <property type="molecule type" value="Genomic_DNA"/>
</dbReference>
<dbReference type="PANTHER" id="PTHR23120">
    <property type="entry name" value="MAESTRO-RELATED HEAT DOMAIN-CONTAINING"/>
    <property type="match status" value="1"/>
</dbReference>
<name>A0A091VHI0_PHORB</name>
<proteinExistence type="predicted"/>
<dbReference type="AlphaFoldDB" id="A0A091VHI0"/>
<feature type="domain" description="Maestro/Maestro-like HEAT-repeats" evidence="1">
    <location>
        <begin position="66"/>
        <end position="189"/>
    </location>
</feature>
<dbReference type="Pfam" id="PF23227">
    <property type="entry name" value="HEAT_MROH2B_C"/>
    <property type="match status" value="1"/>
</dbReference>
<evidence type="ECO:0000313" key="2">
    <source>
        <dbReference type="EMBL" id="KFQ89073.1"/>
    </source>
</evidence>
<dbReference type="InterPro" id="IPR045206">
    <property type="entry name" value="Maestro_heat-like_prot"/>
</dbReference>
<dbReference type="InterPro" id="IPR055406">
    <property type="entry name" value="HEAT_Maestro"/>
</dbReference>
<gene>
    <name evidence="2" type="ORF">N337_04287</name>
</gene>
<evidence type="ECO:0000313" key="3">
    <source>
        <dbReference type="Proteomes" id="UP000053700"/>
    </source>
</evidence>